<sequence length="61" mass="6707">MNSLKGFGICFLLAATLVAMRKLAQVEYALLVLTVILISGSTGIYVASRQRHRKDRRIAGD</sequence>
<feature type="transmembrane region" description="Helical" evidence="1">
    <location>
        <begin position="31"/>
        <end position="48"/>
    </location>
</feature>
<dbReference type="RefSeq" id="WP_089011714.1">
    <property type="nucleotide sequence ID" value="NZ_LT607754.1"/>
</dbReference>
<accession>A0A1C5HPX1</accession>
<keyword evidence="1" id="KW-0472">Membrane</keyword>
<evidence type="ECO:0000313" key="3">
    <source>
        <dbReference type="Proteomes" id="UP000198221"/>
    </source>
</evidence>
<reference evidence="3" key="1">
    <citation type="submission" date="2016-06" db="EMBL/GenBank/DDBJ databases">
        <authorList>
            <person name="Varghese N."/>
            <person name="Submissions Spin"/>
        </authorList>
    </citation>
    <scope>NUCLEOTIDE SEQUENCE [LARGE SCALE GENOMIC DNA]</scope>
    <source>
        <strain evidence="3">DSM 43819</strain>
    </source>
</reference>
<keyword evidence="3" id="KW-1185">Reference proteome</keyword>
<dbReference type="EMBL" id="LT607754">
    <property type="protein sequence ID" value="SCG47933.1"/>
    <property type="molecule type" value="Genomic_DNA"/>
</dbReference>
<evidence type="ECO:0000313" key="2">
    <source>
        <dbReference type="EMBL" id="SCG47933.1"/>
    </source>
</evidence>
<dbReference type="Proteomes" id="UP000198221">
    <property type="component" value="Chromosome I"/>
</dbReference>
<name>A0A1C5HPX1_9ACTN</name>
<protein>
    <submittedName>
        <fullName evidence="2">Uncharacterized protein</fullName>
    </submittedName>
</protein>
<gene>
    <name evidence="2" type="ORF">GA0070613_1631</name>
</gene>
<proteinExistence type="predicted"/>
<evidence type="ECO:0000256" key="1">
    <source>
        <dbReference type="SAM" id="Phobius"/>
    </source>
</evidence>
<dbReference type="OrthoDB" id="4332612at2"/>
<dbReference type="AlphaFoldDB" id="A0A1C5HPX1"/>
<organism evidence="2 3">
    <name type="scientific">Micromonospora inositola</name>
    <dbReference type="NCBI Taxonomy" id="47865"/>
    <lineage>
        <taxon>Bacteria</taxon>
        <taxon>Bacillati</taxon>
        <taxon>Actinomycetota</taxon>
        <taxon>Actinomycetes</taxon>
        <taxon>Micromonosporales</taxon>
        <taxon>Micromonosporaceae</taxon>
        <taxon>Micromonospora</taxon>
    </lineage>
</organism>
<keyword evidence="1" id="KW-1133">Transmembrane helix</keyword>
<keyword evidence="1" id="KW-0812">Transmembrane</keyword>